<dbReference type="PIRSF" id="PIRSF036426">
    <property type="entry name" value="Sirohaem_synth"/>
    <property type="match status" value="1"/>
</dbReference>
<dbReference type="Pfam" id="PF13241">
    <property type="entry name" value="NAD_binding_7"/>
    <property type="match status" value="1"/>
</dbReference>
<dbReference type="PANTHER" id="PTHR45790">
    <property type="entry name" value="SIROHEME SYNTHASE-RELATED"/>
    <property type="match status" value="1"/>
</dbReference>
<name>A0A7X1ZGN7_9PROT</name>
<dbReference type="Gene3D" id="3.40.50.720">
    <property type="entry name" value="NAD(P)-binding Rossmann-like Domain"/>
    <property type="match status" value="1"/>
</dbReference>
<keyword evidence="4 15" id="KW-0489">Methyltransferase</keyword>
<keyword evidence="19" id="KW-1185">Reference proteome</keyword>
<dbReference type="NCBIfam" id="TIGR01470">
    <property type="entry name" value="cysG_Nterm"/>
    <property type="match status" value="1"/>
</dbReference>
<keyword evidence="8" id="KW-0520">NAD</keyword>
<dbReference type="Gene3D" id="1.10.8.210">
    <property type="entry name" value="Sirohaem synthase, dimerisation domain"/>
    <property type="match status" value="1"/>
</dbReference>
<dbReference type="SUPFAM" id="SSF75615">
    <property type="entry name" value="Siroheme synthase middle domains-like"/>
    <property type="match status" value="1"/>
</dbReference>
<dbReference type="InterPro" id="IPR019478">
    <property type="entry name" value="Sirohaem_synthase_dimer_dom"/>
</dbReference>
<dbReference type="InterPro" id="IPR000878">
    <property type="entry name" value="4pyrrol_Mease"/>
</dbReference>
<evidence type="ECO:0000259" key="16">
    <source>
        <dbReference type="Pfam" id="PF00590"/>
    </source>
</evidence>
<dbReference type="PROSITE" id="PS00840">
    <property type="entry name" value="SUMT_2"/>
    <property type="match status" value="1"/>
</dbReference>
<dbReference type="SUPFAM" id="SSF51735">
    <property type="entry name" value="NAD(P)-binding Rossmann-fold domains"/>
    <property type="match status" value="1"/>
</dbReference>
<sequence>MLVSLTVSDQPALVVGSDANAAAKARFLVDAGARVTVIAPTASADLTAMAEAGTVHLAARAPAPCDLIGVAVAIVAVEDETHARRLVGWARAARVPVNAVDRPALSDFSVPAVVRRGPITVGIASGGAAPALARLVRSRIDALLPERLGDLATFAARFRDAVKATVPTGRPRRLLWDRVFQGDIAERVLAGDEAGAAERMIGLINRPDQATPPEAGRGIVHLVGAGPGDPELLTLKAQRVLQAADVIFHDSLVDPRVLDLARRDATRVPVGKRRGAPGVGQAAIHDRMVAAASDGQRVVRLKGGDPFVFGRGGEEVAALEAAGIDVHVVPGITAALGCAAAAGIPLTHRDHASAVTLLTGQVQDGDAEVDPATLAGGDRTLVVYMGRAGASTLARRLIAAGVPAGRPVAMIENGTRPDQTIRTGTLAALPLLARQVGGGPVLIVIGDVVRAAPAWKSRTPSSAPAPAPSPVAAASIASAPIAFART</sequence>
<dbReference type="SUPFAM" id="SSF53790">
    <property type="entry name" value="Tetrapyrrole methylase"/>
    <property type="match status" value="1"/>
</dbReference>
<dbReference type="InterPro" id="IPR014776">
    <property type="entry name" value="4pyrrole_Mease_sub2"/>
</dbReference>
<comment type="caution">
    <text evidence="18">The sequence shown here is derived from an EMBL/GenBank/DDBJ whole genome shotgun (WGS) entry which is preliminary data.</text>
</comment>
<evidence type="ECO:0000256" key="6">
    <source>
        <dbReference type="ARBA" id="ARBA00022691"/>
    </source>
</evidence>
<protein>
    <submittedName>
        <fullName evidence="18">Uroporphyrinogen-III C-methyltransferase</fullName>
        <ecNumber evidence="18">2.1.1.107</ecNumber>
    </submittedName>
</protein>
<dbReference type="InterPro" id="IPR012409">
    <property type="entry name" value="Sirohaem_synth"/>
</dbReference>
<dbReference type="InterPro" id="IPR014777">
    <property type="entry name" value="4pyrrole_Mease_sub1"/>
</dbReference>
<reference evidence="18 19" key="1">
    <citation type="submission" date="2019-10" db="EMBL/GenBank/DDBJ databases">
        <title>Draft whole-genome sequence of the purple nonsulfur photosynthetic bacterium Roseospira navarrensis DSM 15114.</title>
        <authorList>
            <person name="Kyndt J.A."/>
            <person name="Meyer T.E."/>
        </authorList>
    </citation>
    <scope>NUCLEOTIDE SEQUENCE [LARGE SCALE GENOMIC DNA]</scope>
    <source>
        <strain evidence="18 19">DSM 15114</strain>
    </source>
</reference>
<gene>
    <name evidence="18" type="primary">cobA</name>
    <name evidence="18" type="ORF">GHC57_16075</name>
</gene>
<dbReference type="CDD" id="cd11642">
    <property type="entry name" value="SUMT"/>
    <property type="match status" value="1"/>
</dbReference>
<accession>A0A7X1ZGN7</accession>
<evidence type="ECO:0000256" key="10">
    <source>
        <dbReference type="ARBA" id="ARBA00023244"/>
    </source>
</evidence>
<evidence type="ECO:0000256" key="9">
    <source>
        <dbReference type="ARBA" id="ARBA00023239"/>
    </source>
</evidence>
<keyword evidence="11" id="KW-0511">Multifunctional enzyme</keyword>
<comment type="catalytic activity">
    <reaction evidence="13">
        <text>precorrin-2 + NAD(+) = sirohydrochlorin + NADH + 2 H(+)</text>
        <dbReference type="Rhea" id="RHEA:15613"/>
        <dbReference type="ChEBI" id="CHEBI:15378"/>
        <dbReference type="ChEBI" id="CHEBI:57540"/>
        <dbReference type="ChEBI" id="CHEBI:57945"/>
        <dbReference type="ChEBI" id="CHEBI:58351"/>
        <dbReference type="ChEBI" id="CHEBI:58827"/>
        <dbReference type="EC" id="1.3.1.76"/>
    </reaction>
</comment>
<dbReference type="InterPro" id="IPR036291">
    <property type="entry name" value="NAD(P)-bd_dom_sf"/>
</dbReference>
<evidence type="ECO:0000256" key="3">
    <source>
        <dbReference type="ARBA" id="ARBA00022573"/>
    </source>
</evidence>
<feature type="domain" description="Sirohaem synthase dimerisation" evidence="17">
    <location>
        <begin position="147"/>
        <end position="200"/>
    </location>
</feature>
<feature type="active site" description="Proton donor" evidence="14">
    <location>
        <position position="272"/>
    </location>
</feature>
<dbReference type="GO" id="GO:0032259">
    <property type="term" value="P:methylation"/>
    <property type="evidence" value="ECO:0007669"/>
    <property type="project" value="UniProtKB-KW"/>
</dbReference>
<dbReference type="GO" id="GO:0043115">
    <property type="term" value="F:precorrin-2 dehydrogenase activity"/>
    <property type="evidence" value="ECO:0007669"/>
    <property type="project" value="UniProtKB-EC"/>
</dbReference>
<organism evidence="18 19">
    <name type="scientific">Roseospira navarrensis</name>
    <dbReference type="NCBI Taxonomy" id="140058"/>
    <lineage>
        <taxon>Bacteria</taxon>
        <taxon>Pseudomonadati</taxon>
        <taxon>Pseudomonadota</taxon>
        <taxon>Alphaproteobacteria</taxon>
        <taxon>Rhodospirillales</taxon>
        <taxon>Rhodospirillaceae</taxon>
        <taxon>Roseospira</taxon>
    </lineage>
</organism>
<evidence type="ECO:0000256" key="5">
    <source>
        <dbReference type="ARBA" id="ARBA00022679"/>
    </source>
</evidence>
<evidence type="ECO:0000256" key="8">
    <source>
        <dbReference type="ARBA" id="ARBA00023027"/>
    </source>
</evidence>
<dbReference type="NCBIfam" id="NF004790">
    <property type="entry name" value="PRK06136.1"/>
    <property type="match status" value="1"/>
</dbReference>
<comment type="similarity">
    <text evidence="2 15">Belongs to the precorrin methyltransferase family.</text>
</comment>
<dbReference type="UniPathway" id="UPA00262">
    <property type="reaction ID" value="UER00211"/>
</dbReference>
<evidence type="ECO:0000313" key="18">
    <source>
        <dbReference type="EMBL" id="MQX38037.1"/>
    </source>
</evidence>
<dbReference type="InterPro" id="IPR006366">
    <property type="entry name" value="CobA/CysG_C"/>
</dbReference>
<dbReference type="GO" id="GO:0004851">
    <property type="term" value="F:uroporphyrin-III C-methyltransferase activity"/>
    <property type="evidence" value="ECO:0007669"/>
    <property type="project" value="UniProtKB-EC"/>
</dbReference>
<evidence type="ECO:0000256" key="4">
    <source>
        <dbReference type="ARBA" id="ARBA00022603"/>
    </source>
</evidence>
<dbReference type="Pfam" id="PF00590">
    <property type="entry name" value="TP_methylase"/>
    <property type="match status" value="1"/>
</dbReference>
<dbReference type="Gene3D" id="3.30.160.110">
    <property type="entry name" value="Siroheme synthase, domain 2"/>
    <property type="match status" value="1"/>
</dbReference>
<keyword evidence="3" id="KW-0169">Cobalamin biosynthesis</keyword>
<dbReference type="Pfam" id="PF10414">
    <property type="entry name" value="CysG_dimeriser"/>
    <property type="match status" value="1"/>
</dbReference>
<proteinExistence type="inferred from homology"/>
<evidence type="ECO:0000256" key="1">
    <source>
        <dbReference type="ARBA" id="ARBA00005010"/>
    </source>
</evidence>
<dbReference type="InterPro" id="IPR037115">
    <property type="entry name" value="Sirohaem_synt_dimer_dom_sf"/>
</dbReference>
<dbReference type="GO" id="GO:0009236">
    <property type="term" value="P:cobalamin biosynthetic process"/>
    <property type="evidence" value="ECO:0007669"/>
    <property type="project" value="UniProtKB-KW"/>
</dbReference>
<dbReference type="InterPro" id="IPR006367">
    <property type="entry name" value="Sirohaem_synthase_N"/>
</dbReference>
<dbReference type="PROSITE" id="PS00839">
    <property type="entry name" value="SUMT_1"/>
    <property type="match status" value="1"/>
</dbReference>
<evidence type="ECO:0000256" key="14">
    <source>
        <dbReference type="PIRSR" id="PIRSR036426-1"/>
    </source>
</evidence>
<keyword evidence="6" id="KW-0949">S-adenosyl-L-methionine</keyword>
<dbReference type="GO" id="GO:0051287">
    <property type="term" value="F:NAD binding"/>
    <property type="evidence" value="ECO:0007669"/>
    <property type="project" value="InterPro"/>
</dbReference>
<evidence type="ECO:0000256" key="7">
    <source>
        <dbReference type="ARBA" id="ARBA00023002"/>
    </source>
</evidence>
<dbReference type="NCBIfam" id="TIGR01469">
    <property type="entry name" value="cobA_cysG_Cterm"/>
    <property type="match status" value="1"/>
</dbReference>
<evidence type="ECO:0000256" key="11">
    <source>
        <dbReference type="ARBA" id="ARBA00023268"/>
    </source>
</evidence>
<feature type="domain" description="Tetrapyrrole methylase" evidence="16">
    <location>
        <begin position="220"/>
        <end position="429"/>
    </location>
</feature>
<evidence type="ECO:0000256" key="2">
    <source>
        <dbReference type="ARBA" id="ARBA00005879"/>
    </source>
</evidence>
<comment type="pathway">
    <text evidence="1">Porphyrin-containing compound metabolism; siroheme biosynthesis; sirohydrochlorin from precorrin-2: step 1/1.</text>
</comment>
<comment type="pathway">
    <text evidence="12">Porphyrin-containing compound metabolism; siroheme biosynthesis; precorrin-2 from uroporphyrinogen III: step 1/1.</text>
</comment>
<dbReference type="NCBIfam" id="NF007922">
    <property type="entry name" value="PRK10637.1"/>
    <property type="match status" value="1"/>
</dbReference>
<dbReference type="Gene3D" id="3.30.950.10">
    <property type="entry name" value="Methyltransferase, Cobalt-precorrin-4 Transmethylase, Domain 2"/>
    <property type="match status" value="1"/>
</dbReference>
<dbReference type="GO" id="GO:0019354">
    <property type="term" value="P:siroheme biosynthetic process"/>
    <property type="evidence" value="ECO:0007669"/>
    <property type="project" value="UniProtKB-UniPathway"/>
</dbReference>
<dbReference type="GO" id="GO:0051266">
    <property type="term" value="F:sirohydrochlorin ferrochelatase activity"/>
    <property type="evidence" value="ECO:0007669"/>
    <property type="project" value="InterPro"/>
</dbReference>
<evidence type="ECO:0000259" key="17">
    <source>
        <dbReference type="Pfam" id="PF10414"/>
    </source>
</evidence>
<dbReference type="InterPro" id="IPR050161">
    <property type="entry name" value="Siro_Cobalamin_biosynth"/>
</dbReference>
<dbReference type="EMBL" id="WIVE01000067">
    <property type="protein sequence ID" value="MQX38037.1"/>
    <property type="molecule type" value="Genomic_DNA"/>
</dbReference>
<evidence type="ECO:0000256" key="12">
    <source>
        <dbReference type="ARBA" id="ARBA00025705"/>
    </source>
</evidence>
<evidence type="ECO:0000256" key="15">
    <source>
        <dbReference type="RuleBase" id="RU003960"/>
    </source>
</evidence>
<feature type="active site" description="Proton acceptor" evidence="14">
    <location>
        <position position="250"/>
    </location>
</feature>
<keyword evidence="10" id="KW-0627">Porphyrin biosynthesis</keyword>
<dbReference type="Proteomes" id="UP000434582">
    <property type="component" value="Unassembled WGS sequence"/>
</dbReference>
<evidence type="ECO:0000313" key="19">
    <source>
        <dbReference type="Proteomes" id="UP000434582"/>
    </source>
</evidence>
<evidence type="ECO:0000256" key="13">
    <source>
        <dbReference type="ARBA" id="ARBA00047561"/>
    </source>
</evidence>
<dbReference type="InterPro" id="IPR035996">
    <property type="entry name" value="4pyrrol_Methylase_sf"/>
</dbReference>
<dbReference type="RefSeq" id="WP_153346094.1">
    <property type="nucleotide sequence ID" value="NZ_WIVE01000067.1"/>
</dbReference>
<keyword evidence="7" id="KW-0560">Oxidoreductase</keyword>
<dbReference type="OrthoDB" id="9815856at2"/>
<dbReference type="EC" id="2.1.1.107" evidence="18"/>
<keyword evidence="9" id="KW-0456">Lyase</keyword>
<dbReference type="FunFam" id="3.40.1010.10:FF:000001">
    <property type="entry name" value="Siroheme synthase"/>
    <property type="match status" value="1"/>
</dbReference>
<keyword evidence="5 15" id="KW-0808">Transferase</keyword>
<dbReference type="InterPro" id="IPR003043">
    <property type="entry name" value="Uropor_MeTrfase_CS"/>
</dbReference>
<dbReference type="AlphaFoldDB" id="A0A7X1ZGN7"/>
<dbReference type="Gene3D" id="3.40.1010.10">
    <property type="entry name" value="Cobalt-precorrin-4 Transmethylase, Domain 1"/>
    <property type="match status" value="1"/>
</dbReference>
<dbReference type="PANTHER" id="PTHR45790:SF3">
    <property type="entry name" value="S-ADENOSYL-L-METHIONINE-DEPENDENT UROPORPHYRINOGEN III METHYLTRANSFERASE, CHLOROPLASTIC"/>
    <property type="match status" value="1"/>
</dbReference>